<feature type="compositionally biased region" description="Basic and acidic residues" evidence="1">
    <location>
        <begin position="14"/>
        <end position="23"/>
    </location>
</feature>
<feature type="compositionally biased region" description="Basic residues" evidence="1">
    <location>
        <begin position="146"/>
        <end position="157"/>
    </location>
</feature>
<evidence type="ECO:0000313" key="2">
    <source>
        <dbReference type="EMBL" id="CAB3250986.1"/>
    </source>
</evidence>
<name>A0A8S1AZB3_ARCPL</name>
<protein>
    <submittedName>
        <fullName evidence="2">Uncharacterized protein</fullName>
    </submittedName>
</protein>
<feature type="compositionally biased region" description="Pro residues" evidence="1">
    <location>
        <begin position="107"/>
        <end position="133"/>
    </location>
</feature>
<keyword evidence="3" id="KW-1185">Reference proteome</keyword>
<dbReference type="EMBL" id="CADEBC010000541">
    <property type="protein sequence ID" value="CAB3250986.1"/>
    <property type="molecule type" value="Genomic_DNA"/>
</dbReference>
<evidence type="ECO:0000256" key="1">
    <source>
        <dbReference type="SAM" id="MobiDB-lite"/>
    </source>
</evidence>
<accession>A0A8S1AZB3</accession>
<dbReference type="AlphaFoldDB" id="A0A8S1AZB3"/>
<comment type="caution">
    <text evidence="2">The sequence shown here is derived from an EMBL/GenBank/DDBJ whole genome shotgun (WGS) entry which is preliminary data.</text>
</comment>
<proteinExistence type="predicted"/>
<sequence>MRSTQKRAGGRKRGGGEARRGELRAAASPARRVSSPRCVPAHANRTPPRKQRPHGTVKSSGSYLPTQLPPPKGPSGGQPSTQLCTRAGDRRRLNILHVKAVLDLTGPPAPAPPRPGGRPAAPPRAAPPSPPPGGARRGRPGCARVFRQRRAQQRRQRQQTARAQGRKTGGEGAGPGRDSEGECSATWI</sequence>
<evidence type="ECO:0000313" key="3">
    <source>
        <dbReference type="Proteomes" id="UP000494106"/>
    </source>
</evidence>
<gene>
    <name evidence="2" type="ORF">APLA_LOCUS12830</name>
</gene>
<feature type="compositionally biased region" description="Low complexity" evidence="1">
    <location>
        <begin position="24"/>
        <end position="40"/>
    </location>
</feature>
<feature type="compositionally biased region" description="Basic residues" evidence="1">
    <location>
        <begin position="1"/>
        <end position="13"/>
    </location>
</feature>
<reference evidence="2 3" key="1">
    <citation type="submission" date="2020-04" db="EMBL/GenBank/DDBJ databases">
        <authorList>
            <person name="Wallbank WR R."/>
            <person name="Pardo Diaz C."/>
            <person name="Kozak K."/>
            <person name="Martin S."/>
            <person name="Jiggins C."/>
            <person name="Moest M."/>
            <person name="Warren A I."/>
            <person name="Byers J.R.P. K."/>
            <person name="Montejo-Kovacevich G."/>
            <person name="Yen C E."/>
        </authorList>
    </citation>
    <scope>NUCLEOTIDE SEQUENCE [LARGE SCALE GENOMIC DNA]</scope>
</reference>
<organism evidence="2 3">
    <name type="scientific">Arctia plantaginis</name>
    <name type="common">Wood tiger moth</name>
    <name type="synonym">Phalaena plantaginis</name>
    <dbReference type="NCBI Taxonomy" id="874455"/>
    <lineage>
        <taxon>Eukaryota</taxon>
        <taxon>Metazoa</taxon>
        <taxon>Ecdysozoa</taxon>
        <taxon>Arthropoda</taxon>
        <taxon>Hexapoda</taxon>
        <taxon>Insecta</taxon>
        <taxon>Pterygota</taxon>
        <taxon>Neoptera</taxon>
        <taxon>Endopterygota</taxon>
        <taxon>Lepidoptera</taxon>
        <taxon>Glossata</taxon>
        <taxon>Ditrysia</taxon>
        <taxon>Noctuoidea</taxon>
        <taxon>Erebidae</taxon>
        <taxon>Arctiinae</taxon>
        <taxon>Arctia</taxon>
    </lineage>
</organism>
<feature type="region of interest" description="Disordered" evidence="1">
    <location>
        <begin position="1"/>
        <end position="188"/>
    </location>
</feature>
<dbReference type="Proteomes" id="UP000494106">
    <property type="component" value="Unassembled WGS sequence"/>
</dbReference>